<proteinExistence type="predicted"/>
<feature type="signal peptide" evidence="1">
    <location>
        <begin position="1"/>
        <end position="28"/>
    </location>
</feature>
<dbReference type="PANTHER" id="PTHR38360:SF1">
    <property type="entry name" value="F12P19.7"/>
    <property type="match status" value="1"/>
</dbReference>
<keyword evidence="1" id="KW-0732">Signal</keyword>
<protein>
    <submittedName>
        <fullName evidence="2">Uncharacterized protein</fullName>
    </submittedName>
</protein>
<reference evidence="2 3" key="1">
    <citation type="submission" date="2021-09" db="EMBL/GenBank/DDBJ databases">
        <title>Genomic insights and catalytic innovation underlie evolution of tropane alkaloids biosynthesis.</title>
        <authorList>
            <person name="Wang Y.-J."/>
            <person name="Tian T."/>
            <person name="Huang J.-P."/>
            <person name="Huang S.-X."/>
        </authorList>
    </citation>
    <scope>NUCLEOTIDE SEQUENCE [LARGE SCALE GENOMIC DNA]</scope>
    <source>
        <strain evidence="2">KIB-2018</strain>
        <tissue evidence="2">Leaf</tissue>
    </source>
</reference>
<dbReference type="EMBL" id="JAIWQS010000010">
    <property type="protein sequence ID" value="KAJ8753402.1"/>
    <property type="molecule type" value="Genomic_DNA"/>
</dbReference>
<dbReference type="PANTHER" id="PTHR38360">
    <property type="entry name" value="OS03G0120000 PROTEIN"/>
    <property type="match status" value="1"/>
</dbReference>
<evidence type="ECO:0000256" key="1">
    <source>
        <dbReference type="SAM" id="SignalP"/>
    </source>
</evidence>
<comment type="caution">
    <text evidence="2">The sequence shown here is derived from an EMBL/GenBank/DDBJ whole genome shotgun (WGS) entry which is preliminary data.</text>
</comment>
<accession>A0AAV8SMD8</accession>
<evidence type="ECO:0000313" key="2">
    <source>
        <dbReference type="EMBL" id="KAJ8753402.1"/>
    </source>
</evidence>
<name>A0AAV8SMD8_9ROSI</name>
<organism evidence="2 3">
    <name type="scientific">Erythroxylum novogranatense</name>
    <dbReference type="NCBI Taxonomy" id="1862640"/>
    <lineage>
        <taxon>Eukaryota</taxon>
        <taxon>Viridiplantae</taxon>
        <taxon>Streptophyta</taxon>
        <taxon>Embryophyta</taxon>
        <taxon>Tracheophyta</taxon>
        <taxon>Spermatophyta</taxon>
        <taxon>Magnoliopsida</taxon>
        <taxon>eudicotyledons</taxon>
        <taxon>Gunneridae</taxon>
        <taxon>Pentapetalae</taxon>
        <taxon>rosids</taxon>
        <taxon>fabids</taxon>
        <taxon>Malpighiales</taxon>
        <taxon>Erythroxylaceae</taxon>
        <taxon>Erythroxylum</taxon>
    </lineage>
</organism>
<sequence>MSPLSFHKMLNLHMLLSLVLLFRTSTYGSGLASSSDAIVGNISKVEDAQNFHIYYGQTFKVIKNFIDGQSYLLIQAELFVHSSIVVSIPVSFLKLTRCMLMESRLLGLLPSMKGITSESVASECVLKMVDKGDIKLIDRNDSQQFNQFSTHFISDSDQEQACNFADFIPFGEDTPLQRAEWIKFLGVFENLETRSNNIYNSVKDNYMCLSKMAANTTRSLKPVVAWMEYYDVSGAWSFTKEVYKLKYVEDAGGENLDDSINKVSYNISNPDDVEALHAILCTVDVVVDGTQTPDPAAYNRTTFLQHIGVEDNSCFAFLSNQSLWRYDKRLHNSTILDWYDGAVSQPQLVLADLIEVLFPTGNYTTTYFRNIAKAEGVVNIDGSMCERDISTPLEPKLPVCK</sequence>
<evidence type="ECO:0000313" key="3">
    <source>
        <dbReference type="Proteomes" id="UP001159364"/>
    </source>
</evidence>
<dbReference type="Proteomes" id="UP001159364">
    <property type="component" value="Linkage Group LG10"/>
</dbReference>
<dbReference type="AlphaFoldDB" id="A0AAV8SMD8"/>
<keyword evidence="3" id="KW-1185">Reference proteome</keyword>
<feature type="chain" id="PRO_5043496687" evidence="1">
    <location>
        <begin position="29"/>
        <end position="401"/>
    </location>
</feature>
<gene>
    <name evidence="2" type="ORF">K2173_019801</name>
</gene>